<accession>A0AAU0MEG0</accession>
<keyword evidence="3" id="KW-0378">Hydrolase</keyword>
<organism evidence="3 4">
    <name type="scientific">Microbacterium limosum</name>
    <dbReference type="NCBI Taxonomy" id="3079935"/>
    <lineage>
        <taxon>Bacteria</taxon>
        <taxon>Bacillati</taxon>
        <taxon>Actinomycetota</taxon>
        <taxon>Actinomycetes</taxon>
        <taxon>Micrococcales</taxon>
        <taxon>Microbacteriaceae</taxon>
        <taxon>Microbacterium</taxon>
    </lineage>
</organism>
<dbReference type="InterPro" id="IPR050471">
    <property type="entry name" value="AB_hydrolase"/>
</dbReference>
<name>A0AAU0MEG0_9MICO</name>
<dbReference type="EMBL" id="CP137080">
    <property type="protein sequence ID" value="WOQ68915.1"/>
    <property type="molecule type" value="Genomic_DNA"/>
</dbReference>
<dbReference type="RefSeq" id="WP_330170053.1">
    <property type="nucleotide sequence ID" value="NZ_CP137080.1"/>
</dbReference>
<keyword evidence="4" id="KW-1185">Reference proteome</keyword>
<dbReference type="AlphaFoldDB" id="A0AAU0MEG0"/>
<gene>
    <name evidence="3" type="ORF">RYJ27_09360</name>
</gene>
<evidence type="ECO:0000259" key="2">
    <source>
        <dbReference type="Pfam" id="PF08386"/>
    </source>
</evidence>
<feature type="domain" description="Peptidase S33 tripeptidyl aminopeptidase-like C-terminal" evidence="2">
    <location>
        <begin position="158"/>
        <end position="218"/>
    </location>
</feature>
<evidence type="ECO:0000259" key="1">
    <source>
        <dbReference type="Pfam" id="PF00561"/>
    </source>
</evidence>
<dbReference type="KEGG" id="mliy:RYJ27_09360"/>
<dbReference type="InterPro" id="IPR029058">
    <property type="entry name" value="AB_hydrolase_fold"/>
</dbReference>
<feature type="domain" description="AB hydrolase-1" evidence="1">
    <location>
        <begin position="23"/>
        <end position="150"/>
    </location>
</feature>
<protein>
    <submittedName>
        <fullName evidence="3">Alpha/beta hydrolase</fullName>
    </submittedName>
</protein>
<dbReference type="Pfam" id="PF08386">
    <property type="entry name" value="Abhydrolase_4"/>
    <property type="match status" value="1"/>
</dbReference>
<dbReference type="Pfam" id="PF00561">
    <property type="entry name" value="Abhydrolase_1"/>
    <property type="match status" value="1"/>
</dbReference>
<reference evidence="3 4" key="1">
    <citation type="submission" date="2023-10" db="EMBL/GenBank/DDBJ databases">
        <title>Y20.</title>
        <authorList>
            <person name="Zhang G."/>
            <person name="Ding Y."/>
        </authorList>
    </citation>
    <scope>NUCLEOTIDE SEQUENCE [LARGE SCALE GENOMIC DNA]</scope>
    <source>
        <strain evidence="3 4">Y20</strain>
    </source>
</reference>
<evidence type="ECO:0000313" key="4">
    <source>
        <dbReference type="Proteomes" id="UP001329313"/>
    </source>
</evidence>
<proteinExistence type="predicted"/>
<dbReference type="Gene3D" id="3.40.50.1820">
    <property type="entry name" value="alpha/beta hydrolase"/>
    <property type="match status" value="2"/>
</dbReference>
<evidence type="ECO:0000313" key="3">
    <source>
        <dbReference type="EMBL" id="WOQ68915.1"/>
    </source>
</evidence>
<dbReference type="InterPro" id="IPR000073">
    <property type="entry name" value="AB_hydrolase_1"/>
</dbReference>
<dbReference type="InterPro" id="IPR013595">
    <property type="entry name" value="Pept_S33_TAP-like_C"/>
</dbReference>
<dbReference type="PANTHER" id="PTHR43433">
    <property type="entry name" value="HYDROLASE, ALPHA/BETA FOLD FAMILY PROTEIN"/>
    <property type="match status" value="1"/>
</dbReference>
<dbReference type="PANTHER" id="PTHR43433:SF5">
    <property type="entry name" value="AB HYDROLASE-1 DOMAIN-CONTAINING PROTEIN"/>
    <property type="match status" value="1"/>
</dbReference>
<dbReference type="SUPFAM" id="SSF53474">
    <property type="entry name" value="alpha/beta-Hydrolases"/>
    <property type="match status" value="1"/>
</dbReference>
<dbReference type="GO" id="GO:0016787">
    <property type="term" value="F:hydrolase activity"/>
    <property type="evidence" value="ECO:0007669"/>
    <property type="project" value="UniProtKB-KW"/>
</dbReference>
<sequence length="221" mass="22900">MTDTQIFDADGRAIPFAVEGDGPALVLIAGLGLGIDYLGALAHSVSEEDFRVIRLGTRRVPSDPSASVTMSQLAQDVVDVLDELGIADAWIGGHEFGGAVARIVALEHADRVNGVLLLGVDEPASSPGAVEAPEHLRDDAVAQMQRSARGAAQLPPLAPAIPVLVIQGTEDPVAPAANGDALQVAAPDRVSVVRVEGGGHLFPATHVGATSWAIEDYLDWD</sequence>
<dbReference type="Proteomes" id="UP001329313">
    <property type="component" value="Chromosome"/>
</dbReference>